<dbReference type="Gene3D" id="2.30.30.280">
    <property type="entry name" value="Adenine nucleotide alpha hydrolases-like domains"/>
    <property type="match status" value="1"/>
</dbReference>
<keyword evidence="9" id="KW-0963">Cytoplasm</keyword>
<accession>A0A5B8XEW5</accession>
<evidence type="ECO:0000259" key="10">
    <source>
        <dbReference type="Pfam" id="PF20258"/>
    </source>
</evidence>
<name>A0A5B8XEW5_9RICK</name>
<dbReference type="CDD" id="cd01998">
    <property type="entry name" value="MnmA_TRMU-like"/>
    <property type="match status" value="1"/>
</dbReference>
<evidence type="ECO:0000256" key="5">
    <source>
        <dbReference type="ARBA" id="ARBA00022840"/>
    </source>
</evidence>
<dbReference type="InterPro" id="IPR046885">
    <property type="entry name" value="MnmA-like_C"/>
</dbReference>
<dbReference type="HAMAP" id="MF_00144">
    <property type="entry name" value="tRNA_thiouridyl_MnmA"/>
    <property type="match status" value="1"/>
</dbReference>
<dbReference type="Proteomes" id="UP000321934">
    <property type="component" value="Chromosome"/>
</dbReference>
<dbReference type="Pfam" id="PF20259">
    <property type="entry name" value="tRNA_Me_trans_M"/>
    <property type="match status" value="1"/>
</dbReference>
<dbReference type="EC" id="2.8.1.13" evidence="9"/>
<dbReference type="RefSeq" id="WP_146821162.1">
    <property type="nucleotide sequence ID" value="NZ_CP029077.1"/>
</dbReference>
<evidence type="ECO:0000256" key="6">
    <source>
        <dbReference type="ARBA" id="ARBA00022884"/>
    </source>
</evidence>
<comment type="similarity">
    <text evidence="9">Belongs to the MnmA/TRMU family.</text>
</comment>
<feature type="binding site" evidence="9">
    <location>
        <position position="33"/>
    </location>
    <ligand>
        <name>ATP</name>
        <dbReference type="ChEBI" id="CHEBI:30616"/>
    </ligand>
</feature>
<dbReference type="EMBL" id="CP029077">
    <property type="protein sequence ID" value="QED23790.1"/>
    <property type="molecule type" value="Genomic_DNA"/>
</dbReference>
<dbReference type="Gene3D" id="3.40.50.620">
    <property type="entry name" value="HUPs"/>
    <property type="match status" value="1"/>
</dbReference>
<dbReference type="GO" id="GO:0005737">
    <property type="term" value="C:cytoplasm"/>
    <property type="evidence" value="ECO:0007669"/>
    <property type="project" value="UniProtKB-SubCell"/>
</dbReference>
<comment type="caution">
    <text evidence="9">Lacks conserved residue(s) required for the propagation of feature annotation.</text>
</comment>
<keyword evidence="4 9" id="KW-0547">Nucleotide-binding</keyword>
<evidence type="ECO:0000313" key="12">
    <source>
        <dbReference type="EMBL" id="QED23790.1"/>
    </source>
</evidence>
<comment type="subcellular location">
    <subcellularLocation>
        <location evidence="9">Cytoplasm</location>
    </subcellularLocation>
</comment>
<feature type="binding site" evidence="9">
    <location>
        <position position="125"/>
    </location>
    <ligand>
        <name>ATP</name>
        <dbReference type="ChEBI" id="CHEBI:30616"/>
    </ligand>
</feature>
<keyword evidence="6 9" id="KW-0694">RNA-binding</keyword>
<feature type="binding site" evidence="9">
    <location>
        <begin position="7"/>
        <end position="14"/>
    </location>
    <ligand>
        <name>ATP</name>
        <dbReference type="ChEBI" id="CHEBI:30616"/>
    </ligand>
</feature>
<feature type="site" description="Interaction with tRNA" evidence="9">
    <location>
        <position position="126"/>
    </location>
</feature>
<dbReference type="GO" id="GO:0000049">
    <property type="term" value="F:tRNA binding"/>
    <property type="evidence" value="ECO:0007669"/>
    <property type="project" value="UniProtKB-KW"/>
</dbReference>
<dbReference type="SUPFAM" id="SSF52402">
    <property type="entry name" value="Adenine nucleotide alpha hydrolases-like"/>
    <property type="match status" value="1"/>
</dbReference>
<gene>
    <name evidence="9" type="primary">mnmA</name>
    <name evidence="12" type="ORF">Deia_01006</name>
</gene>
<keyword evidence="1 9" id="KW-0820">tRNA-binding</keyword>
<sequence>MKSVMVGMSGGVDSSTVAAILHSEGWNVIGVTLQLYKQEQIIGKSKTCCGSKDIYDAKTVCSNLGIPHYVINYESTFKQDVIDDFIQSYKTGKTPIPCVKCNQTVKFRDMLKVACDLGIDYIATGHYVKRVDIDGQVQMHKAKYLPKDQSYFLFGTKYEQLEKTLFPLGDFTKDETRKIAESLGVKISQKPESQDICFIPDGDYGKFLVKNDPSFEKDGDIVMLETGEVVGKHNGAAFFTQGQRRGIGVGGFDAPLYVIKTDIAKNIVYIGKEELLYSSEFEISGLNFLSKEHASMSEFECSVIVRALKPEVKAKVFRILDDKMLVKLKTPTRAITSGQACVFYDETRVLGGGFII</sequence>
<feature type="active site" description="Nucleophile" evidence="9">
    <location>
        <position position="101"/>
    </location>
</feature>
<proteinExistence type="inferred from homology"/>
<dbReference type="InterPro" id="IPR004506">
    <property type="entry name" value="MnmA-like"/>
</dbReference>
<dbReference type="InterPro" id="IPR023382">
    <property type="entry name" value="MnmA-like_central_sf"/>
</dbReference>
<dbReference type="Pfam" id="PF03054">
    <property type="entry name" value="tRNA_Me_trans"/>
    <property type="match status" value="1"/>
</dbReference>
<feature type="site" description="Interaction with tRNA" evidence="9">
    <location>
        <position position="339"/>
    </location>
</feature>
<keyword evidence="7" id="KW-1015">Disulfide bond</keyword>
<dbReference type="OrthoDB" id="9800696at2"/>
<protein>
    <recommendedName>
        <fullName evidence="9">tRNA-specific 2-thiouridylase MnmA</fullName>
        <ecNumber evidence="9">2.8.1.13</ecNumber>
    </recommendedName>
</protein>
<feature type="active site" description="Cysteine persulfide intermediate" evidence="9">
    <location>
        <position position="197"/>
    </location>
</feature>
<evidence type="ECO:0000256" key="4">
    <source>
        <dbReference type="ARBA" id="ARBA00022741"/>
    </source>
</evidence>
<dbReference type="NCBIfam" id="NF001138">
    <property type="entry name" value="PRK00143.1"/>
    <property type="match status" value="1"/>
</dbReference>
<dbReference type="GO" id="GO:0005524">
    <property type="term" value="F:ATP binding"/>
    <property type="evidence" value="ECO:0007669"/>
    <property type="project" value="UniProtKB-KW"/>
</dbReference>
<dbReference type="NCBIfam" id="TIGR00420">
    <property type="entry name" value="trmU"/>
    <property type="match status" value="1"/>
</dbReference>
<evidence type="ECO:0000259" key="11">
    <source>
        <dbReference type="Pfam" id="PF20259"/>
    </source>
</evidence>
<dbReference type="PANTHER" id="PTHR11933">
    <property type="entry name" value="TRNA 5-METHYLAMINOMETHYL-2-THIOURIDYLATE -METHYLTRANSFERASE"/>
    <property type="match status" value="1"/>
</dbReference>
<dbReference type="InterPro" id="IPR046884">
    <property type="entry name" value="MnmA-like_central"/>
</dbReference>
<feature type="domain" description="tRNA-specific 2-thiouridylase MnmA-like C-terminal" evidence="10">
    <location>
        <begin position="279"/>
        <end position="355"/>
    </location>
</feature>
<keyword evidence="2 9" id="KW-0808">Transferase</keyword>
<dbReference type="AlphaFoldDB" id="A0A5B8XEW5"/>
<evidence type="ECO:0000256" key="2">
    <source>
        <dbReference type="ARBA" id="ARBA00022679"/>
    </source>
</evidence>
<keyword evidence="13" id="KW-1185">Reference proteome</keyword>
<dbReference type="PANTHER" id="PTHR11933:SF5">
    <property type="entry name" value="MITOCHONDRIAL TRNA-SPECIFIC 2-THIOURIDYLASE 1"/>
    <property type="match status" value="1"/>
</dbReference>
<evidence type="ECO:0000256" key="9">
    <source>
        <dbReference type="HAMAP-Rule" id="MF_00144"/>
    </source>
</evidence>
<dbReference type="GO" id="GO:0002143">
    <property type="term" value="P:tRNA wobble position uridine thiolation"/>
    <property type="evidence" value="ECO:0007669"/>
    <property type="project" value="TreeGrafter"/>
</dbReference>
<dbReference type="InterPro" id="IPR014729">
    <property type="entry name" value="Rossmann-like_a/b/a_fold"/>
</dbReference>
<dbReference type="GO" id="GO:0103016">
    <property type="term" value="F:tRNA-uridine 2-sulfurtransferase activity"/>
    <property type="evidence" value="ECO:0007669"/>
    <property type="project" value="UniProtKB-EC"/>
</dbReference>
<feature type="domain" description="tRNA-specific 2-thiouridylase MnmA-like central" evidence="11">
    <location>
        <begin position="216"/>
        <end position="272"/>
    </location>
</feature>
<reference evidence="12 13" key="1">
    <citation type="journal article" date="2019" name="ISME J.">
        <title>Deianiraea, an extracellular bacterium associated with the ciliate Paramecium, suggests an alternative scenario for the evolution of Rickettsiales.</title>
        <authorList>
            <person name="Castelli M."/>
            <person name="Sabaneyeva E."/>
            <person name="Lanzoni O."/>
            <person name="Lebedeva N."/>
            <person name="Floriano A.M."/>
            <person name="Gaiarsa S."/>
            <person name="Benken K."/>
            <person name="Modeo L."/>
            <person name="Bandi C."/>
            <person name="Potekhin A."/>
            <person name="Sassera D."/>
            <person name="Petroni G."/>
        </authorList>
    </citation>
    <scope>NUCLEOTIDE SEQUENCE [LARGE SCALE GENOMIC DNA]</scope>
    <source>
        <strain evidence="12">CyL4-1</strain>
    </source>
</reference>
<feature type="region of interest" description="Interaction with tRNA" evidence="9">
    <location>
        <begin position="147"/>
        <end position="149"/>
    </location>
</feature>
<keyword evidence="3 9" id="KW-0819">tRNA processing</keyword>
<comment type="function">
    <text evidence="9">Catalyzes the 2-thiolation of uridine at the wobble position (U34) of tRNA, leading to the formation of s(2)U34.</text>
</comment>
<organism evidence="12 13">
    <name type="scientific">Candidatus Deianiraea vastatrix</name>
    <dbReference type="NCBI Taxonomy" id="2163644"/>
    <lineage>
        <taxon>Bacteria</taxon>
        <taxon>Pseudomonadati</taxon>
        <taxon>Pseudomonadota</taxon>
        <taxon>Alphaproteobacteria</taxon>
        <taxon>Rickettsiales</taxon>
        <taxon>Candidatus Deianiraeaceae</taxon>
        <taxon>Candidatus Deianiraea</taxon>
    </lineage>
</organism>
<evidence type="ECO:0000256" key="8">
    <source>
        <dbReference type="ARBA" id="ARBA00051542"/>
    </source>
</evidence>
<evidence type="ECO:0000313" key="13">
    <source>
        <dbReference type="Proteomes" id="UP000321934"/>
    </source>
</evidence>
<keyword evidence="5 9" id="KW-0067">ATP-binding</keyword>
<dbReference type="Pfam" id="PF20258">
    <property type="entry name" value="tRNA_Me_trans_C"/>
    <property type="match status" value="1"/>
</dbReference>
<dbReference type="Gene3D" id="2.40.30.10">
    <property type="entry name" value="Translation factors"/>
    <property type="match status" value="1"/>
</dbReference>
<dbReference type="FunFam" id="3.40.50.620:FF:000115">
    <property type="entry name" value="tRNA-specific 2-thiouridylase MnmA"/>
    <property type="match status" value="1"/>
</dbReference>
<evidence type="ECO:0000256" key="3">
    <source>
        <dbReference type="ARBA" id="ARBA00022694"/>
    </source>
</evidence>
<evidence type="ECO:0000256" key="1">
    <source>
        <dbReference type="ARBA" id="ARBA00022555"/>
    </source>
</evidence>
<evidence type="ECO:0000256" key="7">
    <source>
        <dbReference type="ARBA" id="ARBA00023157"/>
    </source>
</evidence>
<comment type="catalytic activity">
    <reaction evidence="8 9">
        <text>S-sulfanyl-L-cysteinyl-[protein] + uridine(34) in tRNA + AH2 + ATP = 2-thiouridine(34) in tRNA + L-cysteinyl-[protein] + A + AMP + diphosphate + H(+)</text>
        <dbReference type="Rhea" id="RHEA:47032"/>
        <dbReference type="Rhea" id="RHEA-COMP:10131"/>
        <dbReference type="Rhea" id="RHEA-COMP:11726"/>
        <dbReference type="Rhea" id="RHEA-COMP:11727"/>
        <dbReference type="Rhea" id="RHEA-COMP:11728"/>
        <dbReference type="ChEBI" id="CHEBI:13193"/>
        <dbReference type="ChEBI" id="CHEBI:15378"/>
        <dbReference type="ChEBI" id="CHEBI:17499"/>
        <dbReference type="ChEBI" id="CHEBI:29950"/>
        <dbReference type="ChEBI" id="CHEBI:30616"/>
        <dbReference type="ChEBI" id="CHEBI:33019"/>
        <dbReference type="ChEBI" id="CHEBI:61963"/>
        <dbReference type="ChEBI" id="CHEBI:65315"/>
        <dbReference type="ChEBI" id="CHEBI:87170"/>
        <dbReference type="ChEBI" id="CHEBI:456215"/>
        <dbReference type="EC" id="2.8.1.13"/>
    </reaction>
</comment>